<reference evidence="1 2" key="1">
    <citation type="submission" date="2023-02" db="EMBL/GenBank/DDBJ databases">
        <title>Genome sequence of Lacticaseibacillus sp. KACC 23028.</title>
        <authorList>
            <person name="Kim S."/>
            <person name="Heo J."/>
            <person name="Kwon S.-W."/>
        </authorList>
    </citation>
    <scope>NUCLEOTIDE SEQUENCE [LARGE SCALE GENOMIC DNA]</scope>
    <source>
        <strain evidence="1 2">KACC 23028</strain>
    </source>
</reference>
<dbReference type="RefSeq" id="WP_274261913.1">
    <property type="nucleotide sequence ID" value="NZ_CP117884.1"/>
</dbReference>
<dbReference type="Proteomes" id="UP001220377">
    <property type="component" value="Chromosome"/>
</dbReference>
<evidence type="ECO:0000313" key="2">
    <source>
        <dbReference type="Proteomes" id="UP001220377"/>
    </source>
</evidence>
<dbReference type="EMBL" id="CP117884">
    <property type="protein sequence ID" value="WDF83631.1"/>
    <property type="molecule type" value="Genomic_DNA"/>
</dbReference>
<organism evidence="1 2">
    <name type="scientific">Lacticaseibacillus pabuli</name>
    <dbReference type="NCBI Taxonomy" id="3025672"/>
    <lineage>
        <taxon>Bacteria</taxon>
        <taxon>Bacillati</taxon>
        <taxon>Bacillota</taxon>
        <taxon>Bacilli</taxon>
        <taxon>Lactobacillales</taxon>
        <taxon>Lactobacillaceae</taxon>
        <taxon>Lacticaseibacillus</taxon>
    </lineage>
</organism>
<gene>
    <name evidence="1" type="ORF">PQ472_05185</name>
</gene>
<evidence type="ECO:0000313" key="1">
    <source>
        <dbReference type="EMBL" id="WDF83631.1"/>
    </source>
</evidence>
<name>A0ABY7WX96_9LACO</name>
<protein>
    <submittedName>
        <fullName evidence="1">Uncharacterized protein</fullName>
    </submittedName>
</protein>
<accession>A0ABY7WX96</accession>
<keyword evidence="2" id="KW-1185">Reference proteome</keyword>
<proteinExistence type="predicted"/>
<sequence>MSSLASAGARLAKAKHMLDNAWVTIKTTQAVKKGVFTDGTEPVTIVTDYPARVIKGSLGSKDQAEWLPDEYDAVLVIDTGIKVPAGCTVDAKGLDGELTHYVRATRGYAGYHSHQEIALVLAERA</sequence>